<feature type="domain" description="C-type lectin" evidence="2">
    <location>
        <begin position="29"/>
        <end position="136"/>
    </location>
</feature>
<feature type="chain" id="PRO_5034133795" description="C-type lectin domain-containing protein" evidence="1">
    <location>
        <begin position="27"/>
        <end position="163"/>
    </location>
</feature>
<dbReference type="Proteomes" id="UP000694383">
    <property type="component" value="Unplaced"/>
</dbReference>
<dbReference type="PANTHER" id="PTHR45784">
    <property type="entry name" value="C-TYPE LECTIN DOMAIN FAMILY 20 MEMBER A-RELATED"/>
    <property type="match status" value="1"/>
</dbReference>
<keyword evidence="1" id="KW-0732">Signal</keyword>
<dbReference type="SMART" id="SM00034">
    <property type="entry name" value="CLECT"/>
    <property type="match status" value="1"/>
</dbReference>
<dbReference type="InterPro" id="IPR016187">
    <property type="entry name" value="CTDL_fold"/>
</dbReference>
<dbReference type="InterPro" id="IPR016186">
    <property type="entry name" value="C-type_lectin-like/link_sf"/>
</dbReference>
<proteinExistence type="predicted"/>
<evidence type="ECO:0000313" key="4">
    <source>
        <dbReference type="Proteomes" id="UP000694383"/>
    </source>
</evidence>
<feature type="signal peptide" evidence="1">
    <location>
        <begin position="1"/>
        <end position="26"/>
    </location>
</feature>
<organism evidence="3 4">
    <name type="scientific">Oryzias sinensis</name>
    <name type="common">Chinese medaka</name>
    <dbReference type="NCBI Taxonomy" id="183150"/>
    <lineage>
        <taxon>Eukaryota</taxon>
        <taxon>Metazoa</taxon>
        <taxon>Chordata</taxon>
        <taxon>Craniata</taxon>
        <taxon>Vertebrata</taxon>
        <taxon>Euteleostomi</taxon>
        <taxon>Actinopterygii</taxon>
        <taxon>Neopterygii</taxon>
        <taxon>Teleostei</taxon>
        <taxon>Neoteleostei</taxon>
        <taxon>Acanthomorphata</taxon>
        <taxon>Ovalentaria</taxon>
        <taxon>Atherinomorphae</taxon>
        <taxon>Beloniformes</taxon>
        <taxon>Adrianichthyidae</taxon>
        <taxon>Oryziinae</taxon>
        <taxon>Oryzias</taxon>
    </lineage>
</organism>
<dbReference type="PROSITE" id="PS50041">
    <property type="entry name" value="C_TYPE_LECTIN_2"/>
    <property type="match status" value="1"/>
</dbReference>
<dbReference type="AlphaFoldDB" id="A0A8C7WUP7"/>
<dbReference type="Pfam" id="PF00059">
    <property type="entry name" value="Lectin_C"/>
    <property type="match status" value="1"/>
</dbReference>
<evidence type="ECO:0000259" key="2">
    <source>
        <dbReference type="PROSITE" id="PS50041"/>
    </source>
</evidence>
<name>A0A8C7WUP7_9TELE</name>
<dbReference type="Gene3D" id="3.10.100.10">
    <property type="entry name" value="Mannose-Binding Protein A, subunit A"/>
    <property type="match status" value="1"/>
</dbReference>
<keyword evidence="4" id="KW-1185">Reference proteome</keyword>
<accession>A0A8C7WUP7</accession>
<evidence type="ECO:0000313" key="3">
    <source>
        <dbReference type="Ensembl" id="ENSOSIP00000003404.1"/>
    </source>
</evidence>
<dbReference type="Ensembl" id="ENSOSIT00000003652.1">
    <property type="protein sequence ID" value="ENSOSIP00000003404.1"/>
    <property type="gene ID" value="ENSOSIG00000002242.1"/>
</dbReference>
<evidence type="ECO:0000256" key="1">
    <source>
        <dbReference type="SAM" id="SignalP"/>
    </source>
</evidence>
<dbReference type="GeneTree" id="ENSGT00940000177278"/>
<sequence length="163" mass="19083">MGKNISDLKFVCLFVLFLCLPDSDTSERFYFIEKVKTWFEAQRFCRDKHTDLVSGLQQLRDEKLKTMLDLKTQYFSSYDFVYIGLFNDAWEWSNGSSFSFRQWDRNDYGGGNKYAMLTQSGMSKTSSNGEKPFFCYEGESLSQCDQHIHPVISKCFTDNINIH</sequence>
<reference evidence="3" key="1">
    <citation type="submission" date="2025-08" db="UniProtKB">
        <authorList>
            <consortium name="Ensembl"/>
        </authorList>
    </citation>
    <scope>IDENTIFICATION</scope>
</reference>
<dbReference type="PANTHER" id="PTHR45784:SF3">
    <property type="entry name" value="C-TYPE LECTIN DOMAIN FAMILY 4 MEMBER K-LIKE-RELATED"/>
    <property type="match status" value="1"/>
</dbReference>
<protein>
    <recommendedName>
        <fullName evidence="2">C-type lectin domain-containing protein</fullName>
    </recommendedName>
</protein>
<dbReference type="SUPFAM" id="SSF56436">
    <property type="entry name" value="C-type lectin-like"/>
    <property type="match status" value="1"/>
</dbReference>
<reference evidence="3" key="2">
    <citation type="submission" date="2025-09" db="UniProtKB">
        <authorList>
            <consortium name="Ensembl"/>
        </authorList>
    </citation>
    <scope>IDENTIFICATION</scope>
</reference>
<dbReference type="InterPro" id="IPR001304">
    <property type="entry name" value="C-type_lectin-like"/>
</dbReference>